<keyword evidence="3" id="KW-0234">DNA repair</keyword>
<proteinExistence type="inferred from homology"/>
<evidence type="ECO:0000313" key="6">
    <source>
        <dbReference type="EMBL" id="SCW46536.1"/>
    </source>
</evidence>
<dbReference type="InterPro" id="IPR012340">
    <property type="entry name" value="NA-bd_OB-fold"/>
</dbReference>
<dbReference type="HAMAP" id="MF_00984">
    <property type="entry name" value="SSB"/>
    <property type="match status" value="1"/>
</dbReference>
<gene>
    <name evidence="6" type="ORF">SAMN05660859_1349</name>
</gene>
<evidence type="ECO:0000256" key="2">
    <source>
        <dbReference type="ARBA" id="ARBA00023172"/>
    </source>
</evidence>
<dbReference type="PROSITE" id="PS50935">
    <property type="entry name" value="SSB"/>
    <property type="match status" value="1"/>
</dbReference>
<dbReference type="EMBL" id="FMTP01000001">
    <property type="protein sequence ID" value="SCW46536.1"/>
    <property type="molecule type" value="Genomic_DNA"/>
</dbReference>
<protein>
    <recommendedName>
        <fullName evidence="3 4">Single-stranded DNA-binding protein</fullName>
        <shortName evidence="3">SSB</shortName>
    </recommendedName>
</protein>
<dbReference type="GO" id="GO:0006281">
    <property type="term" value="P:DNA repair"/>
    <property type="evidence" value="ECO:0007669"/>
    <property type="project" value="UniProtKB-UniRule"/>
</dbReference>
<dbReference type="CDD" id="cd04496">
    <property type="entry name" value="SSB_OBF"/>
    <property type="match status" value="1"/>
</dbReference>
<keyword evidence="3" id="KW-0235">DNA replication</keyword>
<dbReference type="Proteomes" id="UP000198889">
    <property type="component" value="Unassembled WGS sequence"/>
</dbReference>
<evidence type="ECO:0000256" key="1">
    <source>
        <dbReference type="ARBA" id="ARBA00023125"/>
    </source>
</evidence>
<dbReference type="GO" id="GO:0009295">
    <property type="term" value="C:nucleoid"/>
    <property type="evidence" value="ECO:0007669"/>
    <property type="project" value="TreeGrafter"/>
</dbReference>
<organism evidence="6 7">
    <name type="scientific">Ancylobacter rudongensis</name>
    <dbReference type="NCBI Taxonomy" id="177413"/>
    <lineage>
        <taxon>Bacteria</taxon>
        <taxon>Pseudomonadati</taxon>
        <taxon>Pseudomonadota</taxon>
        <taxon>Alphaproteobacteria</taxon>
        <taxon>Hyphomicrobiales</taxon>
        <taxon>Xanthobacteraceae</taxon>
        <taxon>Ancylobacter</taxon>
    </lineage>
</organism>
<comment type="function">
    <text evidence="3">Plays an important role in DNA replication, recombination and repair. Binds to ssDNA and to an array of partner proteins to recruit them to their sites of action during DNA metabolism.</text>
</comment>
<comment type="subunit">
    <text evidence="3">Homotetramer.</text>
</comment>
<evidence type="ECO:0000256" key="5">
    <source>
        <dbReference type="SAM" id="MobiDB-lite"/>
    </source>
</evidence>
<keyword evidence="3" id="KW-0227">DNA damage</keyword>
<dbReference type="SUPFAM" id="SSF50249">
    <property type="entry name" value="Nucleic acid-binding proteins"/>
    <property type="match status" value="1"/>
</dbReference>
<dbReference type="InterPro" id="IPR011344">
    <property type="entry name" value="ssDNA-bd"/>
</dbReference>
<keyword evidence="7" id="KW-1185">Reference proteome</keyword>
<accession>A0A1G4QPI2</accession>
<dbReference type="InterPro" id="IPR000424">
    <property type="entry name" value="Primosome_PriB/ssb"/>
</dbReference>
<feature type="region of interest" description="Disordered" evidence="5">
    <location>
        <begin position="126"/>
        <end position="201"/>
    </location>
</feature>
<dbReference type="PANTHER" id="PTHR10302">
    <property type="entry name" value="SINGLE-STRANDED DNA-BINDING PROTEIN"/>
    <property type="match status" value="1"/>
</dbReference>
<dbReference type="GO" id="GO:0006310">
    <property type="term" value="P:DNA recombination"/>
    <property type="evidence" value="ECO:0007669"/>
    <property type="project" value="UniProtKB-UniRule"/>
</dbReference>
<keyword evidence="1 3" id="KW-0238">DNA-binding</keyword>
<dbReference type="Pfam" id="PF00436">
    <property type="entry name" value="SSB"/>
    <property type="match status" value="1"/>
</dbReference>
<name>A0A1G4QPI2_9HYPH</name>
<dbReference type="AlphaFoldDB" id="A0A1G4QPI2"/>
<dbReference type="GO" id="GO:0003697">
    <property type="term" value="F:single-stranded DNA binding"/>
    <property type="evidence" value="ECO:0007669"/>
    <property type="project" value="UniProtKB-UniRule"/>
</dbReference>
<keyword evidence="2 3" id="KW-0233">DNA recombination</keyword>
<sequence length="201" mass="21035">MSGVRQFSEDKMAGSVNKVILIGNLGRDPEVRTFQNGGRVCNLRIATSETWRDKATGERKERTEWHSVVIFNENLLRVAEQYLRKGTKVYIEGQLETRKASDQSGGPERYFTEVVLRQFRGELTILDSRGGGAEGGSGDDYSAGGGSDFGSGGGNFAGSSGGGRSFGGDRKPAPVSGGAGGGGGKFGGGSGGGDLDDEIPF</sequence>
<evidence type="ECO:0000256" key="3">
    <source>
        <dbReference type="HAMAP-Rule" id="MF_00984"/>
    </source>
</evidence>
<feature type="DNA-binding region" evidence="3">
    <location>
        <begin position="65"/>
        <end position="71"/>
    </location>
</feature>
<feature type="short sequence motif" description="Important for interaction with partner proteins" evidence="3">
    <location>
        <begin position="196"/>
        <end position="201"/>
    </location>
</feature>
<feature type="compositionally biased region" description="Gly residues" evidence="5">
    <location>
        <begin position="177"/>
        <end position="193"/>
    </location>
</feature>
<reference evidence="7" key="1">
    <citation type="submission" date="2016-10" db="EMBL/GenBank/DDBJ databases">
        <authorList>
            <person name="Varghese N."/>
            <person name="Submissions S."/>
        </authorList>
    </citation>
    <scope>NUCLEOTIDE SEQUENCE [LARGE SCALE GENOMIC DNA]</scope>
    <source>
        <strain evidence="7">CGMCC 1.1761</strain>
    </source>
</reference>
<dbReference type="PANTHER" id="PTHR10302:SF27">
    <property type="entry name" value="SINGLE-STRANDED DNA-BINDING PROTEIN"/>
    <property type="match status" value="1"/>
</dbReference>
<dbReference type="NCBIfam" id="TIGR00621">
    <property type="entry name" value="ssb"/>
    <property type="match status" value="1"/>
</dbReference>
<dbReference type="GO" id="GO:0006260">
    <property type="term" value="P:DNA replication"/>
    <property type="evidence" value="ECO:0007669"/>
    <property type="project" value="UniProtKB-UniRule"/>
</dbReference>
<evidence type="ECO:0000313" key="7">
    <source>
        <dbReference type="Proteomes" id="UP000198889"/>
    </source>
</evidence>
<dbReference type="Gene3D" id="2.40.50.140">
    <property type="entry name" value="Nucleic acid-binding proteins"/>
    <property type="match status" value="1"/>
</dbReference>
<dbReference type="STRING" id="177413.SAMN05660859_1349"/>
<feature type="compositionally biased region" description="Gly residues" evidence="5">
    <location>
        <begin position="129"/>
        <end position="166"/>
    </location>
</feature>
<evidence type="ECO:0000256" key="4">
    <source>
        <dbReference type="RuleBase" id="RU000524"/>
    </source>
</evidence>